<dbReference type="CDD" id="cd00198">
    <property type="entry name" value="vWFA"/>
    <property type="match status" value="1"/>
</dbReference>
<feature type="transmembrane region" description="Helical" evidence="1">
    <location>
        <begin position="6"/>
        <end position="25"/>
    </location>
</feature>
<dbReference type="PROSITE" id="PS50234">
    <property type="entry name" value="VWFA"/>
    <property type="match status" value="1"/>
</dbReference>
<accession>A0A517MJI9</accession>
<evidence type="ECO:0000313" key="3">
    <source>
        <dbReference type="EMBL" id="QDS95065.1"/>
    </source>
</evidence>
<gene>
    <name evidence="3" type="ORF">FF011L_38490</name>
</gene>
<proteinExistence type="predicted"/>
<dbReference type="InterPro" id="IPR036465">
    <property type="entry name" value="vWFA_dom_sf"/>
</dbReference>
<feature type="domain" description="VWFA" evidence="2">
    <location>
        <begin position="90"/>
        <end position="216"/>
    </location>
</feature>
<dbReference type="Pfam" id="PF07584">
    <property type="entry name" value="BatA"/>
    <property type="match status" value="1"/>
</dbReference>
<evidence type="ECO:0000256" key="1">
    <source>
        <dbReference type="SAM" id="Phobius"/>
    </source>
</evidence>
<dbReference type="KEGG" id="rml:FF011L_38490"/>
<evidence type="ECO:0000313" key="4">
    <source>
        <dbReference type="Proteomes" id="UP000320672"/>
    </source>
</evidence>
<feature type="transmembrane region" description="Helical" evidence="1">
    <location>
        <begin position="594"/>
        <end position="613"/>
    </location>
</feature>
<dbReference type="InterPro" id="IPR002035">
    <property type="entry name" value="VWF_A"/>
</dbReference>
<keyword evidence="1" id="KW-0472">Membrane</keyword>
<dbReference type="InterPro" id="IPR024163">
    <property type="entry name" value="Aerotolerance_reg_N"/>
</dbReference>
<reference evidence="3 4" key="1">
    <citation type="submission" date="2019-02" db="EMBL/GenBank/DDBJ databases">
        <title>Deep-cultivation of Planctomycetes and their phenomic and genomic characterization uncovers novel biology.</title>
        <authorList>
            <person name="Wiegand S."/>
            <person name="Jogler M."/>
            <person name="Boedeker C."/>
            <person name="Pinto D."/>
            <person name="Vollmers J."/>
            <person name="Rivas-Marin E."/>
            <person name="Kohn T."/>
            <person name="Peeters S.H."/>
            <person name="Heuer A."/>
            <person name="Rast P."/>
            <person name="Oberbeckmann S."/>
            <person name="Bunk B."/>
            <person name="Jeske O."/>
            <person name="Meyerdierks A."/>
            <person name="Storesund J.E."/>
            <person name="Kallscheuer N."/>
            <person name="Luecker S."/>
            <person name="Lage O.M."/>
            <person name="Pohl T."/>
            <person name="Merkel B.J."/>
            <person name="Hornburger P."/>
            <person name="Mueller R.-W."/>
            <person name="Bruemmer F."/>
            <person name="Labrenz M."/>
            <person name="Spormann A.M."/>
            <person name="Op den Camp H."/>
            <person name="Overmann J."/>
            <person name="Amann R."/>
            <person name="Jetten M.S.M."/>
            <person name="Mascher T."/>
            <person name="Medema M.H."/>
            <person name="Devos D.P."/>
            <person name="Kaster A.-K."/>
            <person name="Ovreas L."/>
            <person name="Rohde M."/>
            <person name="Galperin M.Y."/>
            <person name="Jogler C."/>
        </authorList>
    </citation>
    <scope>NUCLEOTIDE SEQUENCE [LARGE SCALE GENOMIC DNA]</scope>
    <source>
        <strain evidence="3 4">FF011L</strain>
    </source>
</reference>
<dbReference type="Proteomes" id="UP000320672">
    <property type="component" value="Chromosome"/>
</dbReference>
<feature type="transmembrane region" description="Helical" evidence="1">
    <location>
        <begin position="58"/>
        <end position="77"/>
    </location>
</feature>
<dbReference type="Gene3D" id="3.40.50.410">
    <property type="entry name" value="von Willebrand factor, type A domain"/>
    <property type="match status" value="1"/>
</dbReference>
<dbReference type="PANTHER" id="PTHR37464">
    <property type="entry name" value="BLL2463 PROTEIN"/>
    <property type="match status" value="1"/>
</dbReference>
<sequence length="619" mass="66828">MLNFASPERWIWLLAAIPIVACFFLRSRRKSQAIATLQFWDQAFHDQPPRSWGGPLRYVGSLFLQLLILGILVFALLNPQQPVDSASQKHLIFVLDRSASMQATDGSGSRWQQALAAIDAELRSVTDGQQVALLATGQPVQVIVGMSDSAAAVRDRLPTLKSGDGPTDLLAAIEMASRLAPDQSSVEIVVVTDGAGGTWVAERLEEFEGVRILSVGRPVANAGITQFQARRSFNDPLGVTVMLEVESFIDAADAPISGRVHLELEGELLDVWPIELTGRKVWRKDWQHVTANGGKLTARLEIFAGTDGLAVDNEAFAYLPPRPSVPVNLVSEVPATFVANGLRSIAGVELFESISPLSPRPANGVTVLNGVVPNPLPAGPLLVLNPPAASPFWELGDSIPQPIVETQADSSPLLSHVHLVNVTLPEARALRLTAPNHQPLLKAAGNQVMMAVQRVPDGSNPQAGGLRRMVLLSGNIEAGELPMRVAFPILLSNSIDWLSLRSLEWTPSLRTGQVIQRLGTDGQVSIGPWETVGWHSLERSGASVGSGAVQAAETEVATAPIAVNLASRTESNLLQDRPEIDRPAQTSRKQPVAYWWYIIAASIGLLVIEWGFYQRRMVG</sequence>
<dbReference type="RefSeq" id="WP_145352976.1">
    <property type="nucleotide sequence ID" value="NZ_CP036262.1"/>
</dbReference>
<keyword evidence="1" id="KW-0812">Transmembrane</keyword>
<dbReference type="SMART" id="SM00327">
    <property type="entry name" value="VWA"/>
    <property type="match status" value="1"/>
</dbReference>
<keyword evidence="1" id="KW-1133">Transmembrane helix</keyword>
<dbReference type="PANTHER" id="PTHR37464:SF1">
    <property type="entry name" value="BLL2463 PROTEIN"/>
    <property type="match status" value="1"/>
</dbReference>
<dbReference type="EMBL" id="CP036262">
    <property type="protein sequence ID" value="QDS95065.1"/>
    <property type="molecule type" value="Genomic_DNA"/>
</dbReference>
<dbReference type="SUPFAM" id="SSF53300">
    <property type="entry name" value="vWA-like"/>
    <property type="match status" value="1"/>
</dbReference>
<name>A0A517MJI9_9BACT</name>
<dbReference type="AlphaFoldDB" id="A0A517MJI9"/>
<dbReference type="Pfam" id="PF13519">
    <property type="entry name" value="VWA_2"/>
    <property type="match status" value="1"/>
</dbReference>
<protein>
    <recommendedName>
        <fullName evidence="2">VWFA domain-containing protein</fullName>
    </recommendedName>
</protein>
<dbReference type="OrthoDB" id="5289914at2"/>
<organism evidence="3 4">
    <name type="scientific">Roseimaritima multifibrata</name>
    <dbReference type="NCBI Taxonomy" id="1930274"/>
    <lineage>
        <taxon>Bacteria</taxon>
        <taxon>Pseudomonadati</taxon>
        <taxon>Planctomycetota</taxon>
        <taxon>Planctomycetia</taxon>
        <taxon>Pirellulales</taxon>
        <taxon>Pirellulaceae</taxon>
        <taxon>Roseimaritima</taxon>
    </lineage>
</organism>
<evidence type="ECO:0000259" key="2">
    <source>
        <dbReference type="PROSITE" id="PS50234"/>
    </source>
</evidence>
<keyword evidence="4" id="KW-1185">Reference proteome</keyword>